<evidence type="ECO:0000313" key="2">
    <source>
        <dbReference type="Proteomes" id="UP000015106"/>
    </source>
</evidence>
<dbReference type="Proteomes" id="UP000015106">
    <property type="component" value="Chromosome 3"/>
</dbReference>
<organism evidence="1 2">
    <name type="scientific">Triticum urartu</name>
    <name type="common">Red wild einkorn</name>
    <name type="synonym">Crithodium urartu</name>
    <dbReference type="NCBI Taxonomy" id="4572"/>
    <lineage>
        <taxon>Eukaryota</taxon>
        <taxon>Viridiplantae</taxon>
        <taxon>Streptophyta</taxon>
        <taxon>Embryophyta</taxon>
        <taxon>Tracheophyta</taxon>
        <taxon>Spermatophyta</taxon>
        <taxon>Magnoliopsida</taxon>
        <taxon>Liliopsida</taxon>
        <taxon>Poales</taxon>
        <taxon>Poaceae</taxon>
        <taxon>BOP clade</taxon>
        <taxon>Pooideae</taxon>
        <taxon>Triticodae</taxon>
        <taxon>Triticeae</taxon>
        <taxon>Triticinae</taxon>
        <taxon>Triticum</taxon>
    </lineage>
</organism>
<sequence length="70" mass="8007">MIKCLWVSLNIMGYELLRSWLGVLDRLVSWSKSLQCVLRKAIVKGHYLSLVIMPTYTKLSFTGPHVDLPS</sequence>
<reference evidence="1" key="2">
    <citation type="submission" date="2018-03" db="EMBL/GenBank/DDBJ databases">
        <title>The Triticum urartu genome reveals the dynamic nature of wheat genome evolution.</title>
        <authorList>
            <person name="Ling H."/>
            <person name="Ma B."/>
            <person name="Shi X."/>
            <person name="Liu H."/>
            <person name="Dong L."/>
            <person name="Sun H."/>
            <person name="Cao Y."/>
            <person name="Gao Q."/>
            <person name="Zheng S."/>
            <person name="Li Y."/>
            <person name="Yu Y."/>
            <person name="Du H."/>
            <person name="Qi M."/>
            <person name="Li Y."/>
            <person name="Yu H."/>
            <person name="Cui Y."/>
            <person name="Wang N."/>
            <person name="Chen C."/>
            <person name="Wu H."/>
            <person name="Zhao Y."/>
            <person name="Zhang J."/>
            <person name="Li Y."/>
            <person name="Zhou W."/>
            <person name="Zhang B."/>
            <person name="Hu W."/>
            <person name="Eijk M."/>
            <person name="Tang J."/>
            <person name="Witsenboer H."/>
            <person name="Zhao S."/>
            <person name="Li Z."/>
            <person name="Zhang A."/>
            <person name="Wang D."/>
            <person name="Liang C."/>
        </authorList>
    </citation>
    <scope>NUCLEOTIDE SEQUENCE [LARGE SCALE GENOMIC DNA]</scope>
    <source>
        <strain evidence="1">cv. G1812</strain>
    </source>
</reference>
<proteinExistence type="predicted"/>
<evidence type="ECO:0000313" key="1">
    <source>
        <dbReference type="EnsemblPlants" id="TuG1812G0300005667.01.T01.cds319506"/>
    </source>
</evidence>
<protein>
    <submittedName>
        <fullName evidence="1">Uncharacterized protein</fullName>
    </submittedName>
</protein>
<accession>A0A8R7PY95</accession>
<dbReference type="Gramene" id="TuG1812G0300005667.01.T01">
    <property type="protein sequence ID" value="TuG1812G0300005667.01.T01.cds319506"/>
    <property type="gene ID" value="TuG1812G0300005667.01"/>
</dbReference>
<name>A0A8R7PY95_TRIUA</name>
<dbReference type="AlphaFoldDB" id="A0A8R7PY95"/>
<reference evidence="2" key="1">
    <citation type="journal article" date="2013" name="Nature">
        <title>Draft genome of the wheat A-genome progenitor Triticum urartu.</title>
        <authorList>
            <person name="Ling H.Q."/>
            <person name="Zhao S."/>
            <person name="Liu D."/>
            <person name="Wang J."/>
            <person name="Sun H."/>
            <person name="Zhang C."/>
            <person name="Fan H."/>
            <person name="Li D."/>
            <person name="Dong L."/>
            <person name="Tao Y."/>
            <person name="Gao C."/>
            <person name="Wu H."/>
            <person name="Li Y."/>
            <person name="Cui Y."/>
            <person name="Guo X."/>
            <person name="Zheng S."/>
            <person name="Wang B."/>
            <person name="Yu K."/>
            <person name="Liang Q."/>
            <person name="Yang W."/>
            <person name="Lou X."/>
            <person name="Chen J."/>
            <person name="Feng M."/>
            <person name="Jian J."/>
            <person name="Zhang X."/>
            <person name="Luo G."/>
            <person name="Jiang Y."/>
            <person name="Liu J."/>
            <person name="Wang Z."/>
            <person name="Sha Y."/>
            <person name="Zhang B."/>
            <person name="Wu H."/>
            <person name="Tang D."/>
            <person name="Shen Q."/>
            <person name="Xue P."/>
            <person name="Zou S."/>
            <person name="Wang X."/>
            <person name="Liu X."/>
            <person name="Wang F."/>
            <person name="Yang Y."/>
            <person name="An X."/>
            <person name="Dong Z."/>
            <person name="Zhang K."/>
            <person name="Zhang X."/>
            <person name="Luo M.C."/>
            <person name="Dvorak J."/>
            <person name="Tong Y."/>
            <person name="Wang J."/>
            <person name="Yang H."/>
            <person name="Li Z."/>
            <person name="Wang D."/>
            <person name="Zhang A."/>
            <person name="Wang J."/>
        </authorList>
    </citation>
    <scope>NUCLEOTIDE SEQUENCE</scope>
    <source>
        <strain evidence="2">cv. G1812</strain>
    </source>
</reference>
<keyword evidence="2" id="KW-1185">Reference proteome</keyword>
<reference evidence="1" key="3">
    <citation type="submission" date="2022-06" db="UniProtKB">
        <authorList>
            <consortium name="EnsemblPlants"/>
        </authorList>
    </citation>
    <scope>IDENTIFICATION</scope>
</reference>
<dbReference type="EnsemblPlants" id="TuG1812G0300005667.01.T01">
    <property type="protein sequence ID" value="TuG1812G0300005667.01.T01.cds319506"/>
    <property type="gene ID" value="TuG1812G0300005667.01"/>
</dbReference>